<name>A0ABD2CW58_VESMC</name>
<accession>A0ABD2CW58</accession>
<keyword evidence="2" id="KW-1185">Reference proteome</keyword>
<comment type="caution">
    <text evidence="1">The sequence shown here is derived from an EMBL/GenBank/DDBJ whole genome shotgun (WGS) entry which is preliminary data.</text>
</comment>
<evidence type="ECO:0000313" key="2">
    <source>
        <dbReference type="Proteomes" id="UP001607303"/>
    </source>
</evidence>
<evidence type="ECO:0000313" key="1">
    <source>
        <dbReference type="EMBL" id="KAL2749340.1"/>
    </source>
</evidence>
<protein>
    <submittedName>
        <fullName evidence="1">Uncharacterized protein</fullName>
    </submittedName>
</protein>
<organism evidence="1 2">
    <name type="scientific">Vespula maculifrons</name>
    <name type="common">Eastern yellow jacket</name>
    <name type="synonym">Wasp</name>
    <dbReference type="NCBI Taxonomy" id="7453"/>
    <lineage>
        <taxon>Eukaryota</taxon>
        <taxon>Metazoa</taxon>
        <taxon>Ecdysozoa</taxon>
        <taxon>Arthropoda</taxon>
        <taxon>Hexapoda</taxon>
        <taxon>Insecta</taxon>
        <taxon>Pterygota</taxon>
        <taxon>Neoptera</taxon>
        <taxon>Endopterygota</taxon>
        <taxon>Hymenoptera</taxon>
        <taxon>Apocrita</taxon>
        <taxon>Aculeata</taxon>
        <taxon>Vespoidea</taxon>
        <taxon>Vespidae</taxon>
        <taxon>Vespinae</taxon>
        <taxon>Vespula</taxon>
    </lineage>
</organism>
<sequence>MQENILNDATKYFAYNELEEFFESYPLVELLIFEFDMYPVLALLDNILVILPREDNSVGICASKRKMIQLIHIDLNCIFKCVRNNGGHFIDPIDFYLNRIFV</sequence>
<dbReference type="EMBL" id="JAYRBN010000027">
    <property type="protein sequence ID" value="KAL2749340.1"/>
    <property type="molecule type" value="Genomic_DNA"/>
</dbReference>
<gene>
    <name evidence="1" type="ORF">V1477_002280</name>
</gene>
<reference evidence="1 2" key="1">
    <citation type="journal article" date="2024" name="Ann. Entomol. Soc. Am.">
        <title>Genomic analyses of the southern and eastern yellowjacket wasps (Hymenoptera: Vespidae) reveal evolutionary signatures of social life.</title>
        <authorList>
            <person name="Catto M.A."/>
            <person name="Caine P.B."/>
            <person name="Orr S.E."/>
            <person name="Hunt B.G."/>
            <person name="Goodisman M.A.D."/>
        </authorList>
    </citation>
    <scope>NUCLEOTIDE SEQUENCE [LARGE SCALE GENOMIC DNA]</scope>
    <source>
        <strain evidence="1">232</strain>
        <tissue evidence="1">Head and thorax</tissue>
    </source>
</reference>
<dbReference type="AlphaFoldDB" id="A0ABD2CW58"/>
<dbReference type="Proteomes" id="UP001607303">
    <property type="component" value="Unassembled WGS sequence"/>
</dbReference>
<proteinExistence type="predicted"/>